<dbReference type="PANTHER" id="PTHR31414:SF16">
    <property type="entry name" value="TRANSMEMBRANE PROTEIN"/>
    <property type="match status" value="1"/>
</dbReference>
<proteinExistence type="predicted"/>
<keyword evidence="1" id="KW-1133">Transmembrane helix</keyword>
<protein>
    <submittedName>
        <fullName evidence="3">Uncharacterized protein</fullName>
    </submittedName>
</protein>
<dbReference type="AlphaFoldDB" id="A0ABD2Y7F3"/>
<dbReference type="PANTHER" id="PTHR31414">
    <property type="entry name" value="TRANSMEMBRANE PROTEIN DDB_G0292058"/>
    <property type="match status" value="1"/>
</dbReference>
<dbReference type="InterPro" id="IPR040283">
    <property type="entry name" value="DDB_G0292058-like"/>
</dbReference>
<feature type="transmembrane region" description="Helical" evidence="1">
    <location>
        <begin position="142"/>
        <end position="163"/>
    </location>
</feature>
<evidence type="ECO:0000256" key="1">
    <source>
        <dbReference type="SAM" id="Phobius"/>
    </source>
</evidence>
<keyword evidence="1" id="KW-0472">Membrane</keyword>
<reference evidence="3 4" key="1">
    <citation type="submission" date="2024-11" db="EMBL/GenBank/DDBJ databases">
        <title>A near-complete genome assembly of Cinchona calisaya.</title>
        <authorList>
            <person name="Lian D.C."/>
            <person name="Zhao X.W."/>
            <person name="Wei L."/>
        </authorList>
    </citation>
    <scope>NUCLEOTIDE SEQUENCE [LARGE SCALE GENOMIC DNA]</scope>
    <source>
        <tissue evidence="3">Nenye</tissue>
    </source>
</reference>
<dbReference type="EMBL" id="JBJUIK010000015">
    <property type="protein sequence ID" value="KAL3501829.1"/>
    <property type="molecule type" value="Genomic_DNA"/>
</dbReference>
<dbReference type="Proteomes" id="UP001630127">
    <property type="component" value="Unassembled WGS sequence"/>
</dbReference>
<feature type="signal peptide" evidence="2">
    <location>
        <begin position="1"/>
        <end position="21"/>
    </location>
</feature>
<comment type="caution">
    <text evidence="3">The sequence shown here is derived from an EMBL/GenBank/DDBJ whole genome shotgun (WGS) entry which is preliminary data.</text>
</comment>
<feature type="transmembrane region" description="Helical" evidence="1">
    <location>
        <begin position="93"/>
        <end position="121"/>
    </location>
</feature>
<evidence type="ECO:0000313" key="3">
    <source>
        <dbReference type="EMBL" id="KAL3501829.1"/>
    </source>
</evidence>
<sequence>MIRTFIFFASVIILCSIPALSHPRDPLDSILGEENLGSWKDGILSAASVQAPGPSHDGPMSTLVLAGNRTKRPDILSGFQKYRGGWDIANKHYWASVGFTGAAGFILALLWFVSFGLALLVHHCCGWRLDIKGHESCRSERVCLILLILFTCAAAIGCILLSVGQDEFHDEALHTLAYVVNQSDYTVDTLRNVTGYMALAKTVRVAQVFLPSDVKNSIDQLNVELNAAADTLQEKTNENSGKMEKVFNAVRSALIAIAVLMLLISLLGLVLSILGYQHAIHIFVVSGWLLVAVSFVLCGVFVILNNAISDTCMAMGEWVDNPHAETALSNILPCVDQATTNQTLFKSKQVVNDIVNIVNGFVDSYANSNPHSPANSHYYNQSGPAVPRLCYPYDAQLQDRNCSDQEASMANASLVWQNYTCTVSPDGLCISIGRLTPDMYSQMVAAVNINYALQHYTPPLLSLQNCNFVRDTFRNITLNYCPPLEHYLRVVNAGLAMISVGVMLSLALWILYANRPQREEVFAKLSLRIKGSCKDKKSCSSHVIDLIARSPTPGTGV</sequence>
<accession>A0ABD2Y7F3</accession>
<organism evidence="3 4">
    <name type="scientific">Cinchona calisaya</name>
    <dbReference type="NCBI Taxonomy" id="153742"/>
    <lineage>
        <taxon>Eukaryota</taxon>
        <taxon>Viridiplantae</taxon>
        <taxon>Streptophyta</taxon>
        <taxon>Embryophyta</taxon>
        <taxon>Tracheophyta</taxon>
        <taxon>Spermatophyta</taxon>
        <taxon>Magnoliopsida</taxon>
        <taxon>eudicotyledons</taxon>
        <taxon>Gunneridae</taxon>
        <taxon>Pentapetalae</taxon>
        <taxon>asterids</taxon>
        <taxon>lamiids</taxon>
        <taxon>Gentianales</taxon>
        <taxon>Rubiaceae</taxon>
        <taxon>Cinchonoideae</taxon>
        <taxon>Cinchoneae</taxon>
        <taxon>Cinchona</taxon>
    </lineage>
</organism>
<keyword evidence="4" id="KW-1185">Reference proteome</keyword>
<keyword evidence="1" id="KW-0812">Transmembrane</keyword>
<keyword evidence="2" id="KW-0732">Signal</keyword>
<gene>
    <name evidence="3" type="ORF">ACH5RR_036278</name>
</gene>
<feature type="transmembrane region" description="Helical" evidence="1">
    <location>
        <begin position="253"/>
        <end position="275"/>
    </location>
</feature>
<evidence type="ECO:0000313" key="4">
    <source>
        <dbReference type="Proteomes" id="UP001630127"/>
    </source>
</evidence>
<feature type="transmembrane region" description="Helical" evidence="1">
    <location>
        <begin position="282"/>
        <end position="304"/>
    </location>
</feature>
<feature type="transmembrane region" description="Helical" evidence="1">
    <location>
        <begin position="490"/>
        <end position="512"/>
    </location>
</feature>
<name>A0ABD2Y7F3_9GENT</name>
<feature type="chain" id="PRO_5044801192" evidence="2">
    <location>
        <begin position="22"/>
        <end position="557"/>
    </location>
</feature>
<evidence type="ECO:0000256" key="2">
    <source>
        <dbReference type="SAM" id="SignalP"/>
    </source>
</evidence>